<protein>
    <recommendedName>
        <fullName evidence="2">Potassium channel domain-containing protein</fullName>
    </recommendedName>
</protein>
<dbReference type="SUPFAM" id="SSF81324">
    <property type="entry name" value="Voltage-gated potassium channels"/>
    <property type="match status" value="1"/>
</dbReference>
<dbReference type="Pfam" id="PF07885">
    <property type="entry name" value="Ion_trans_2"/>
    <property type="match status" value="1"/>
</dbReference>
<dbReference type="EMBL" id="BAAAQR010000018">
    <property type="protein sequence ID" value="GAA2156004.1"/>
    <property type="molecule type" value="Genomic_DNA"/>
</dbReference>
<dbReference type="Proteomes" id="UP001501771">
    <property type="component" value="Unassembled WGS sequence"/>
</dbReference>
<keyword evidence="1" id="KW-0812">Transmembrane</keyword>
<reference evidence="3 4" key="1">
    <citation type="journal article" date="2019" name="Int. J. Syst. Evol. Microbiol.">
        <title>The Global Catalogue of Microorganisms (GCM) 10K type strain sequencing project: providing services to taxonomists for standard genome sequencing and annotation.</title>
        <authorList>
            <consortium name="The Broad Institute Genomics Platform"/>
            <consortium name="The Broad Institute Genome Sequencing Center for Infectious Disease"/>
            <person name="Wu L."/>
            <person name="Ma J."/>
        </authorList>
    </citation>
    <scope>NUCLEOTIDE SEQUENCE [LARGE SCALE GENOMIC DNA]</scope>
    <source>
        <strain evidence="3 4">JCM 16022</strain>
    </source>
</reference>
<feature type="transmembrane region" description="Helical" evidence="1">
    <location>
        <begin position="61"/>
        <end position="83"/>
    </location>
</feature>
<proteinExistence type="predicted"/>
<keyword evidence="1" id="KW-1133">Transmembrane helix</keyword>
<dbReference type="Gene3D" id="1.10.287.70">
    <property type="match status" value="1"/>
</dbReference>
<name>A0ABN3A8A1_9ACTN</name>
<comment type="caution">
    <text evidence="3">The sequence shown here is derived from an EMBL/GenBank/DDBJ whole genome shotgun (WGS) entry which is preliminary data.</text>
</comment>
<organism evidence="3 4">
    <name type="scientific">Nocardioides koreensis</name>
    <dbReference type="NCBI Taxonomy" id="433651"/>
    <lineage>
        <taxon>Bacteria</taxon>
        <taxon>Bacillati</taxon>
        <taxon>Actinomycetota</taxon>
        <taxon>Actinomycetes</taxon>
        <taxon>Propionibacteriales</taxon>
        <taxon>Nocardioidaceae</taxon>
        <taxon>Nocardioides</taxon>
    </lineage>
</organism>
<feature type="domain" description="Potassium channel" evidence="2">
    <location>
        <begin position="12"/>
        <end position="83"/>
    </location>
</feature>
<sequence>MLPGVIIALAALVVGAGGAAAFESDTVGSYWEGLWWALSLMTTVGFVEGTPTSVGGALTSAVLMVSGFLLLSLISAALASLFVREDEEPAEEREEAIEQQILDRLTAIELRLQSLERSEAPELDAEDRRAEP</sequence>
<gene>
    <name evidence="3" type="ORF">GCM10009844_43820</name>
</gene>
<evidence type="ECO:0000256" key="1">
    <source>
        <dbReference type="SAM" id="Phobius"/>
    </source>
</evidence>
<dbReference type="InterPro" id="IPR013099">
    <property type="entry name" value="K_chnl_dom"/>
</dbReference>
<evidence type="ECO:0000313" key="4">
    <source>
        <dbReference type="Proteomes" id="UP001501771"/>
    </source>
</evidence>
<keyword evidence="4" id="KW-1185">Reference proteome</keyword>
<evidence type="ECO:0000259" key="2">
    <source>
        <dbReference type="Pfam" id="PF07885"/>
    </source>
</evidence>
<keyword evidence="1" id="KW-0472">Membrane</keyword>
<accession>A0ABN3A8A1</accession>
<evidence type="ECO:0000313" key="3">
    <source>
        <dbReference type="EMBL" id="GAA2156004.1"/>
    </source>
</evidence>